<dbReference type="EMBL" id="VZBQ01000125">
    <property type="protein sequence ID" value="MQN90517.1"/>
    <property type="molecule type" value="Genomic_DNA"/>
</dbReference>
<name>A0A646HLQ6_9BACT</name>
<accession>A0A646HLQ6</accession>
<comment type="caution">
    <text evidence="1">The sequence shown here is derived from an EMBL/GenBank/DDBJ whole genome shotgun (WGS) entry which is preliminary data.</text>
</comment>
<dbReference type="RefSeq" id="WP_153113898.1">
    <property type="nucleotide sequence ID" value="NZ_VZAS01000159.1"/>
</dbReference>
<evidence type="ECO:0000313" key="2">
    <source>
        <dbReference type="Proteomes" id="UP000420635"/>
    </source>
</evidence>
<reference evidence="2" key="1">
    <citation type="submission" date="2019-09" db="EMBL/GenBank/DDBJ databases">
        <title>Distinct polysaccharide growth profiles of human intestinal Prevotella copri isolates.</title>
        <authorList>
            <person name="Fehlner-Peach H."/>
            <person name="Magnabosco C."/>
            <person name="Raghavan V."/>
            <person name="Scher J.U."/>
            <person name="Tett A."/>
            <person name="Cox L.M."/>
            <person name="Gottsegen C."/>
            <person name="Watters A."/>
            <person name="Wiltshire- Gordon J.D."/>
            <person name="Segata N."/>
            <person name="Bonneau R."/>
            <person name="Littman D.R."/>
        </authorList>
    </citation>
    <scope>NUCLEOTIDE SEQUENCE [LARGE SCALE GENOMIC DNA]</scope>
    <source>
        <strain evidence="2">iP54</strain>
    </source>
</reference>
<organism evidence="1 2">
    <name type="scientific">Segatella copri</name>
    <dbReference type="NCBI Taxonomy" id="165179"/>
    <lineage>
        <taxon>Bacteria</taxon>
        <taxon>Pseudomonadati</taxon>
        <taxon>Bacteroidota</taxon>
        <taxon>Bacteroidia</taxon>
        <taxon>Bacteroidales</taxon>
        <taxon>Prevotellaceae</taxon>
        <taxon>Segatella</taxon>
    </lineage>
</organism>
<gene>
    <name evidence="1" type="ORF">F7D59_11845</name>
</gene>
<dbReference type="Proteomes" id="UP000420635">
    <property type="component" value="Unassembled WGS sequence"/>
</dbReference>
<sequence>MKYMKDSFYRCFCSKYTPGCLLVLSLTVSFICYWMERNLSLSITQFVIGLVLGLQSALESKRMHSKVEKLTKRIDETGVKLVDNPEYVYSLVDSVEHVLFSIDYEGCVDWQKGIPKPIKLELDSIKRDIANIKKNMVS</sequence>
<proteinExistence type="predicted"/>
<dbReference type="AlphaFoldDB" id="A0A646HLQ6"/>
<evidence type="ECO:0000313" key="1">
    <source>
        <dbReference type="EMBL" id="MQN90517.1"/>
    </source>
</evidence>
<protein>
    <submittedName>
        <fullName evidence="1">Uncharacterized protein</fullName>
    </submittedName>
</protein>